<organism evidence="1 2">
    <name type="scientific">Prunus yedoensis var. nudiflora</name>
    <dbReference type="NCBI Taxonomy" id="2094558"/>
    <lineage>
        <taxon>Eukaryota</taxon>
        <taxon>Viridiplantae</taxon>
        <taxon>Streptophyta</taxon>
        <taxon>Embryophyta</taxon>
        <taxon>Tracheophyta</taxon>
        <taxon>Spermatophyta</taxon>
        <taxon>Magnoliopsida</taxon>
        <taxon>eudicotyledons</taxon>
        <taxon>Gunneridae</taxon>
        <taxon>Pentapetalae</taxon>
        <taxon>rosids</taxon>
        <taxon>fabids</taxon>
        <taxon>Rosales</taxon>
        <taxon>Rosaceae</taxon>
        <taxon>Amygdaloideae</taxon>
        <taxon>Amygdaleae</taxon>
        <taxon>Prunus</taxon>
    </lineage>
</organism>
<dbReference type="EMBL" id="PJQY01002586">
    <property type="protein sequence ID" value="PQP92365.1"/>
    <property type="molecule type" value="Genomic_DNA"/>
</dbReference>
<protein>
    <submittedName>
        <fullName evidence="1">Uncharacterized protein</fullName>
    </submittedName>
</protein>
<evidence type="ECO:0000313" key="2">
    <source>
        <dbReference type="Proteomes" id="UP000250321"/>
    </source>
</evidence>
<sequence length="142" mass="16451">MPLQTTKRPTLGCETIVADGRSLCQCLKFNLEEVSILKLCIQTAPELENPFLPHTYQIGISWLSLRRSSNNWQSVWEFHEIISRSLTTNVRNHDNKTWGYKGHRMHDWSLVLVYREIVTAKLGLQRAKIYGVGPPLVHVDYF</sequence>
<proteinExistence type="predicted"/>
<gene>
    <name evidence="1" type="ORF">Pyn_26627</name>
</gene>
<comment type="caution">
    <text evidence="1">The sequence shown here is derived from an EMBL/GenBank/DDBJ whole genome shotgun (WGS) entry which is preliminary data.</text>
</comment>
<keyword evidence="2" id="KW-1185">Reference proteome</keyword>
<name>A0A314YS06_PRUYE</name>
<reference evidence="1 2" key="1">
    <citation type="submission" date="2018-02" db="EMBL/GenBank/DDBJ databases">
        <title>Draft genome of wild Prunus yedoensis var. nudiflora.</title>
        <authorList>
            <person name="Baek S."/>
            <person name="Kim J.-H."/>
            <person name="Choi K."/>
            <person name="Kim G.-B."/>
            <person name="Cho A."/>
            <person name="Jang H."/>
            <person name="Shin C.-H."/>
            <person name="Yu H.-J."/>
            <person name="Mun J.-H."/>
        </authorList>
    </citation>
    <scope>NUCLEOTIDE SEQUENCE [LARGE SCALE GENOMIC DNA]</scope>
    <source>
        <strain evidence="2">cv. Jeju island</strain>
        <tissue evidence="1">Leaf</tissue>
    </source>
</reference>
<dbReference type="Proteomes" id="UP000250321">
    <property type="component" value="Unassembled WGS sequence"/>
</dbReference>
<dbReference type="AlphaFoldDB" id="A0A314YS06"/>
<evidence type="ECO:0000313" key="1">
    <source>
        <dbReference type="EMBL" id="PQP92365.1"/>
    </source>
</evidence>
<accession>A0A314YS06</accession>